<dbReference type="GO" id="GO:0016020">
    <property type="term" value="C:membrane"/>
    <property type="evidence" value="ECO:0007669"/>
    <property type="project" value="UniProtKB-SubCell"/>
</dbReference>
<evidence type="ECO:0000313" key="8">
    <source>
        <dbReference type="EMBL" id="PAV81197.1"/>
    </source>
</evidence>
<keyword evidence="5 6" id="KW-0472">Membrane</keyword>
<dbReference type="Pfam" id="PF01490">
    <property type="entry name" value="Aa_trans"/>
    <property type="match status" value="1"/>
</dbReference>
<dbReference type="InterPro" id="IPR013057">
    <property type="entry name" value="AA_transpt_TM"/>
</dbReference>
<dbReference type="STRING" id="2018661.A0A2A2L555"/>
<feature type="transmembrane region" description="Helical" evidence="6">
    <location>
        <begin position="369"/>
        <end position="390"/>
    </location>
</feature>
<feature type="domain" description="Amino acid transporter transmembrane" evidence="7">
    <location>
        <begin position="31"/>
        <end position="385"/>
    </location>
</feature>
<keyword evidence="3 6" id="KW-0812">Transmembrane</keyword>
<feature type="transmembrane region" description="Helical" evidence="6">
    <location>
        <begin position="145"/>
        <end position="167"/>
    </location>
</feature>
<feature type="transmembrane region" description="Helical" evidence="6">
    <location>
        <begin position="298"/>
        <end position="316"/>
    </location>
</feature>
<keyword evidence="4 6" id="KW-1133">Transmembrane helix</keyword>
<feature type="transmembrane region" description="Helical" evidence="6">
    <location>
        <begin position="254"/>
        <end position="278"/>
    </location>
</feature>
<accession>A0A2A2L555</accession>
<comment type="subcellular location">
    <subcellularLocation>
        <location evidence="1">Membrane</location>
    </subcellularLocation>
</comment>
<feature type="transmembrane region" description="Helical" evidence="6">
    <location>
        <begin position="61"/>
        <end position="82"/>
    </location>
</feature>
<feature type="transmembrane region" description="Helical" evidence="6">
    <location>
        <begin position="179"/>
        <end position="201"/>
    </location>
</feature>
<evidence type="ECO:0000313" key="9">
    <source>
        <dbReference type="Proteomes" id="UP000218231"/>
    </source>
</evidence>
<dbReference type="FunFam" id="1.20.1740.10:FF:000052">
    <property type="entry name" value="Lysine histidine transporter-like 3"/>
    <property type="match status" value="1"/>
</dbReference>
<feature type="transmembrane region" description="Helical" evidence="6">
    <location>
        <begin position="416"/>
        <end position="435"/>
    </location>
</feature>
<evidence type="ECO:0000256" key="4">
    <source>
        <dbReference type="ARBA" id="ARBA00022989"/>
    </source>
</evidence>
<dbReference type="EMBL" id="LIAE01007195">
    <property type="protein sequence ID" value="PAV81197.1"/>
    <property type="molecule type" value="Genomic_DNA"/>
</dbReference>
<feature type="transmembrane region" description="Helical" evidence="6">
    <location>
        <begin position="337"/>
        <end position="357"/>
    </location>
</feature>
<organism evidence="8 9">
    <name type="scientific">Diploscapter pachys</name>
    <dbReference type="NCBI Taxonomy" id="2018661"/>
    <lineage>
        <taxon>Eukaryota</taxon>
        <taxon>Metazoa</taxon>
        <taxon>Ecdysozoa</taxon>
        <taxon>Nematoda</taxon>
        <taxon>Chromadorea</taxon>
        <taxon>Rhabditida</taxon>
        <taxon>Rhabditina</taxon>
        <taxon>Rhabditomorpha</taxon>
        <taxon>Rhabditoidea</taxon>
        <taxon>Rhabditidae</taxon>
        <taxon>Diploscapter</taxon>
    </lineage>
</organism>
<evidence type="ECO:0000256" key="2">
    <source>
        <dbReference type="ARBA" id="ARBA00022448"/>
    </source>
</evidence>
<evidence type="ECO:0000256" key="6">
    <source>
        <dbReference type="SAM" id="Phobius"/>
    </source>
</evidence>
<name>A0A2A2L555_9BILA</name>
<dbReference type="AlphaFoldDB" id="A0A2A2L555"/>
<evidence type="ECO:0000256" key="1">
    <source>
        <dbReference type="ARBA" id="ARBA00004370"/>
    </source>
</evidence>
<keyword evidence="9" id="KW-1185">Reference proteome</keyword>
<comment type="caution">
    <text evidence="8">The sequence shown here is derived from an EMBL/GenBank/DDBJ whole genome shotgun (WGS) entry which is preliminary data.</text>
</comment>
<evidence type="ECO:0000256" key="3">
    <source>
        <dbReference type="ARBA" id="ARBA00022692"/>
    </source>
</evidence>
<feature type="transmembrane region" description="Helical" evidence="6">
    <location>
        <begin position="33"/>
        <end position="55"/>
    </location>
</feature>
<feature type="transmembrane region" description="Helical" evidence="6">
    <location>
        <begin position="116"/>
        <end position="139"/>
    </location>
</feature>
<dbReference type="Gene3D" id="1.20.1740.10">
    <property type="entry name" value="Amino acid/polyamine transporter I"/>
    <property type="match status" value="1"/>
</dbReference>
<protein>
    <recommendedName>
        <fullName evidence="7">Amino acid transporter transmembrane domain-containing protein</fullName>
    </recommendedName>
</protein>
<evidence type="ECO:0000259" key="7">
    <source>
        <dbReference type="Pfam" id="PF01490"/>
    </source>
</evidence>
<dbReference type="Proteomes" id="UP000218231">
    <property type="component" value="Unassembled WGS sequence"/>
</dbReference>
<keyword evidence="2" id="KW-0813">Transport</keyword>
<dbReference type="OrthoDB" id="655540at2759"/>
<evidence type="ECO:0000256" key="5">
    <source>
        <dbReference type="ARBA" id="ARBA00023136"/>
    </source>
</evidence>
<proteinExistence type="predicted"/>
<reference evidence="8 9" key="1">
    <citation type="journal article" date="2017" name="Curr. Biol.">
        <title>Genome architecture and evolution of a unichromosomal asexual nematode.</title>
        <authorList>
            <person name="Fradin H."/>
            <person name="Zegar C."/>
            <person name="Gutwein M."/>
            <person name="Lucas J."/>
            <person name="Kovtun M."/>
            <person name="Corcoran D."/>
            <person name="Baugh L.R."/>
            <person name="Kiontke K."/>
            <person name="Gunsalus K."/>
            <person name="Fitch D.H."/>
            <person name="Piano F."/>
        </authorList>
    </citation>
    <scope>NUCLEOTIDE SEQUENCE [LARGE SCALE GENOMIC DNA]</scope>
    <source>
        <strain evidence="8">PF1309</strain>
    </source>
</reference>
<gene>
    <name evidence="8" type="ORF">WR25_14555</name>
</gene>
<dbReference type="PANTHER" id="PTHR48017">
    <property type="entry name" value="OS05G0424000 PROTEIN-RELATED"/>
    <property type="match status" value="1"/>
</dbReference>
<sequence>MLKTENGESTANGSSATSLYSQSHHKNATGMSFLVTALFIVGETAGGGLIALPSAMVAPGLYYGTMLIVIGAIICMYTGVLLSENWTILQLRYSEYRVHCRKPYPAMGLKAIGPRFSALVSFTLQLTQFGTAVVFILLGAKNCSFLLAAVSVEINFCAMIFIVSLFILPATMLKSPKDFWGAIVMAMITTSMAVGFIIFGALNDKDLCQPIANYPEWNPTKSFMCFGTIMFSLGGHGAFPNIQHDMKEPHRFKLSVILAYTIIAVMYIPVSLTGYYVYGDALTDSVIPSLQNPFIQSAVNILITLHVVLALIIVFNPLNQEIEEFFKLSHDFGPSRIISRSIIMAVVAFTAASVPNFGVLLDLVGSSTITLMALVYPVIFNLFLAASYNLHKDQTLKTDRPLTLLELFIYTPKSKLIMNVFILLIATIGGFYASYTAAVAMTQTEFREPCYIEMVRSWTREGEDPFIPHHGHSKYACCGPFKNITRYENSAEYCVDPLMKASFGGGH</sequence>